<keyword evidence="3" id="KW-1185">Reference proteome</keyword>
<protein>
    <recommendedName>
        <fullName evidence="4">Histone chaperone domain-containing protein</fullName>
    </recommendedName>
</protein>
<dbReference type="InParanoid" id="A0A316YRL5"/>
<evidence type="ECO:0000313" key="2">
    <source>
        <dbReference type="EMBL" id="PWN91752.1"/>
    </source>
</evidence>
<dbReference type="RefSeq" id="XP_025378950.1">
    <property type="nucleotide sequence ID" value="XM_025521130.1"/>
</dbReference>
<feature type="compositionally biased region" description="Low complexity" evidence="1">
    <location>
        <begin position="23"/>
        <end position="41"/>
    </location>
</feature>
<feature type="compositionally biased region" description="Basic and acidic residues" evidence="1">
    <location>
        <begin position="42"/>
        <end position="52"/>
    </location>
</feature>
<reference evidence="2 3" key="1">
    <citation type="journal article" date="2018" name="Mol. Biol. Evol.">
        <title>Broad Genomic Sampling Reveals a Smut Pathogenic Ancestry of the Fungal Clade Ustilaginomycotina.</title>
        <authorList>
            <person name="Kijpornyongpan T."/>
            <person name="Mondo S.J."/>
            <person name="Barry K."/>
            <person name="Sandor L."/>
            <person name="Lee J."/>
            <person name="Lipzen A."/>
            <person name="Pangilinan J."/>
            <person name="LaButti K."/>
            <person name="Hainaut M."/>
            <person name="Henrissat B."/>
            <person name="Grigoriev I.V."/>
            <person name="Spatafora J.W."/>
            <person name="Aime M.C."/>
        </authorList>
    </citation>
    <scope>NUCLEOTIDE SEQUENCE [LARGE SCALE GENOMIC DNA]</scope>
    <source>
        <strain evidence="2 3">MCA 4198</strain>
    </source>
</reference>
<dbReference type="Proteomes" id="UP000245768">
    <property type="component" value="Unassembled WGS sequence"/>
</dbReference>
<dbReference type="GeneID" id="37043046"/>
<sequence length="140" mass="14609">MADASETKQALGGEGAVTSETPVGAAAVAAAKGEGEAAASSDKGKGKAKAQEPEEDEDDEDEDSSSDEEEDEDEDGDDEVLDGLDLNDIIAPTSRRSARSKNIDYSSEEAMKKAGLDQGAGASAEDDEEDEFKADEEMEE</sequence>
<dbReference type="STRING" id="215250.A0A316YRL5"/>
<feature type="compositionally biased region" description="Acidic residues" evidence="1">
    <location>
        <begin position="124"/>
        <end position="140"/>
    </location>
</feature>
<organism evidence="2 3">
    <name type="scientific">Acaromyces ingoldii</name>
    <dbReference type="NCBI Taxonomy" id="215250"/>
    <lineage>
        <taxon>Eukaryota</taxon>
        <taxon>Fungi</taxon>
        <taxon>Dikarya</taxon>
        <taxon>Basidiomycota</taxon>
        <taxon>Ustilaginomycotina</taxon>
        <taxon>Exobasidiomycetes</taxon>
        <taxon>Exobasidiales</taxon>
        <taxon>Cryptobasidiaceae</taxon>
        <taxon>Acaromyces</taxon>
    </lineage>
</organism>
<gene>
    <name evidence="2" type="ORF">FA10DRAFT_265594</name>
</gene>
<evidence type="ECO:0000313" key="3">
    <source>
        <dbReference type="Proteomes" id="UP000245768"/>
    </source>
</evidence>
<dbReference type="OrthoDB" id="3364766at2759"/>
<feature type="region of interest" description="Disordered" evidence="1">
    <location>
        <begin position="1"/>
        <end position="140"/>
    </location>
</feature>
<feature type="compositionally biased region" description="Acidic residues" evidence="1">
    <location>
        <begin position="53"/>
        <end position="82"/>
    </location>
</feature>
<dbReference type="EMBL" id="KZ819635">
    <property type="protein sequence ID" value="PWN91752.1"/>
    <property type="molecule type" value="Genomic_DNA"/>
</dbReference>
<evidence type="ECO:0008006" key="4">
    <source>
        <dbReference type="Google" id="ProtNLM"/>
    </source>
</evidence>
<dbReference type="AlphaFoldDB" id="A0A316YRL5"/>
<proteinExistence type="predicted"/>
<name>A0A316YRL5_9BASI</name>
<evidence type="ECO:0000256" key="1">
    <source>
        <dbReference type="SAM" id="MobiDB-lite"/>
    </source>
</evidence>
<accession>A0A316YRL5</accession>